<keyword evidence="2" id="KW-1185">Reference proteome</keyword>
<evidence type="ECO:0000313" key="2">
    <source>
        <dbReference type="Proteomes" id="UP000679725"/>
    </source>
</evidence>
<comment type="caution">
    <text evidence="1">The sequence shown here is derived from an EMBL/GenBank/DDBJ whole genome shotgun (WGS) entry which is preliminary data.</text>
</comment>
<evidence type="ECO:0000313" key="1">
    <source>
        <dbReference type="EMBL" id="CAG5073348.1"/>
    </source>
</evidence>
<dbReference type="Proteomes" id="UP000679725">
    <property type="component" value="Unassembled WGS sequence"/>
</dbReference>
<reference evidence="1 2" key="1">
    <citation type="submission" date="2021-04" db="EMBL/GenBank/DDBJ databases">
        <authorList>
            <person name="Rodrigo-Torres L."/>
            <person name="Arahal R. D."/>
            <person name="Lucena T."/>
        </authorList>
    </citation>
    <scope>NUCLEOTIDE SEQUENCE [LARGE SCALE GENOMIC DNA]</scope>
    <source>
        <strain evidence="1 2">CECT 9623</strain>
    </source>
</reference>
<accession>A0ABM8UWQ0</accession>
<sequence>MKMAPTFVGAIFISDSITISTAASLAAFRIIK</sequence>
<protein>
    <submittedName>
        <fullName evidence="1">Uncharacterized protein</fullName>
    </submittedName>
</protein>
<proteinExistence type="predicted"/>
<gene>
    <name evidence="1" type="ORF">DYBT9623_04794</name>
</gene>
<dbReference type="EMBL" id="CAJRAU010000008">
    <property type="protein sequence ID" value="CAG5073348.1"/>
    <property type="molecule type" value="Genomic_DNA"/>
</dbReference>
<name>A0ABM8UWQ0_9BACT</name>
<organism evidence="1 2">
    <name type="scientific">Dyadobacter linearis</name>
    <dbReference type="NCBI Taxonomy" id="2823330"/>
    <lineage>
        <taxon>Bacteria</taxon>
        <taxon>Pseudomonadati</taxon>
        <taxon>Bacteroidota</taxon>
        <taxon>Cytophagia</taxon>
        <taxon>Cytophagales</taxon>
        <taxon>Spirosomataceae</taxon>
        <taxon>Dyadobacter</taxon>
    </lineage>
</organism>